<proteinExistence type="predicted"/>
<dbReference type="AlphaFoldDB" id="A0A1U9KJ77"/>
<dbReference type="STRING" id="435.A0U92_15060"/>
<sequence>MTEIGIGRATQHHPIGDKQPLPTDLTRLGPLHRAVGGGAFLLTGARQTDIVIATMTAAIPPDTAM</sequence>
<dbReference type="EMBL" id="CP014692">
    <property type="protein sequence ID" value="AQS85865.1"/>
    <property type="molecule type" value="Genomic_DNA"/>
</dbReference>
<feature type="region of interest" description="Disordered" evidence="1">
    <location>
        <begin position="1"/>
        <end position="24"/>
    </location>
</feature>
<gene>
    <name evidence="2" type="ORF">A0U92_15060</name>
</gene>
<dbReference type="KEGG" id="aace:A0U92_15060"/>
<reference evidence="2 3" key="1">
    <citation type="submission" date="2016-03" db="EMBL/GenBank/DDBJ databases">
        <title>Acetic acid bacteria sequencing.</title>
        <authorList>
            <person name="Brandt J."/>
            <person name="Jakob F."/>
            <person name="Vogel R.F."/>
        </authorList>
    </citation>
    <scope>NUCLEOTIDE SEQUENCE [LARGE SCALE GENOMIC DNA]</scope>
    <source>
        <strain evidence="2 3">TMW2.1153</strain>
    </source>
</reference>
<evidence type="ECO:0000313" key="3">
    <source>
        <dbReference type="Proteomes" id="UP000188937"/>
    </source>
</evidence>
<evidence type="ECO:0000256" key="1">
    <source>
        <dbReference type="SAM" id="MobiDB-lite"/>
    </source>
</evidence>
<evidence type="ECO:0000313" key="2">
    <source>
        <dbReference type="EMBL" id="AQS85865.1"/>
    </source>
</evidence>
<name>A0A1U9KJ77_ACEAC</name>
<organism evidence="2 3">
    <name type="scientific">Acetobacter aceti</name>
    <dbReference type="NCBI Taxonomy" id="435"/>
    <lineage>
        <taxon>Bacteria</taxon>
        <taxon>Pseudomonadati</taxon>
        <taxon>Pseudomonadota</taxon>
        <taxon>Alphaproteobacteria</taxon>
        <taxon>Acetobacterales</taxon>
        <taxon>Acetobacteraceae</taxon>
        <taxon>Acetobacter</taxon>
        <taxon>Acetobacter subgen. Acetobacter</taxon>
    </lineage>
</organism>
<dbReference type="Proteomes" id="UP000188937">
    <property type="component" value="Chromosome"/>
</dbReference>
<keyword evidence="3" id="KW-1185">Reference proteome</keyword>
<protein>
    <submittedName>
        <fullName evidence="2">Uncharacterized protein</fullName>
    </submittedName>
</protein>
<accession>A0A1U9KJ77</accession>